<accession>A0AAD5ME04</accession>
<gene>
    <name evidence="1" type="ORF">KIN20_013751</name>
</gene>
<comment type="caution">
    <text evidence="1">The sequence shown here is derived from an EMBL/GenBank/DDBJ whole genome shotgun (WGS) entry which is preliminary data.</text>
</comment>
<reference evidence="1" key="1">
    <citation type="submission" date="2021-06" db="EMBL/GenBank/DDBJ databases">
        <title>Parelaphostrongylus tenuis whole genome reference sequence.</title>
        <authorList>
            <person name="Garwood T.J."/>
            <person name="Larsen P.A."/>
            <person name="Fountain-Jones N.M."/>
            <person name="Garbe J.R."/>
            <person name="Macchietto M.G."/>
            <person name="Kania S.A."/>
            <person name="Gerhold R.W."/>
            <person name="Richards J.E."/>
            <person name="Wolf T.M."/>
        </authorList>
    </citation>
    <scope>NUCLEOTIDE SEQUENCE</scope>
    <source>
        <strain evidence="1">MNPRO001-30</strain>
        <tissue evidence="1">Meninges</tissue>
    </source>
</reference>
<keyword evidence="2" id="KW-1185">Reference proteome</keyword>
<protein>
    <submittedName>
        <fullName evidence="1">Uncharacterized protein</fullName>
    </submittedName>
</protein>
<dbReference type="EMBL" id="JAHQIW010002694">
    <property type="protein sequence ID" value="KAJ1356105.1"/>
    <property type="molecule type" value="Genomic_DNA"/>
</dbReference>
<dbReference type="AlphaFoldDB" id="A0AAD5ME04"/>
<evidence type="ECO:0000313" key="2">
    <source>
        <dbReference type="Proteomes" id="UP001196413"/>
    </source>
</evidence>
<sequence>MAPFIAISGDDESTTLITGDGLFVDSFPISAKHLCKPENDLLVMADGARIMIYDTAIRKIMLDERRTSQAVNVSPSGDVIMIDERELITLKLEKSNI</sequence>
<evidence type="ECO:0000313" key="1">
    <source>
        <dbReference type="EMBL" id="KAJ1356105.1"/>
    </source>
</evidence>
<proteinExistence type="predicted"/>
<dbReference type="Proteomes" id="UP001196413">
    <property type="component" value="Unassembled WGS sequence"/>
</dbReference>
<organism evidence="1 2">
    <name type="scientific">Parelaphostrongylus tenuis</name>
    <name type="common">Meningeal worm</name>
    <dbReference type="NCBI Taxonomy" id="148309"/>
    <lineage>
        <taxon>Eukaryota</taxon>
        <taxon>Metazoa</taxon>
        <taxon>Ecdysozoa</taxon>
        <taxon>Nematoda</taxon>
        <taxon>Chromadorea</taxon>
        <taxon>Rhabditida</taxon>
        <taxon>Rhabditina</taxon>
        <taxon>Rhabditomorpha</taxon>
        <taxon>Strongyloidea</taxon>
        <taxon>Metastrongylidae</taxon>
        <taxon>Parelaphostrongylus</taxon>
    </lineage>
</organism>
<name>A0AAD5ME04_PARTN</name>